<dbReference type="GO" id="GO:0005506">
    <property type="term" value="F:iron ion binding"/>
    <property type="evidence" value="ECO:0007669"/>
    <property type="project" value="InterPro"/>
</dbReference>
<feature type="binding site" description="axial binding residue" evidence="5">
    <location>
        <position position="355"/>
    </location>
    <ligand>
        <name>heme</name>
        <dbReference type="ChEBI" id="CHEBI:30413"/>
    </ligand>
    <ligandPart>
        <name>Fe</name>
        <dbReference type="ChEBI" id="CHEBI:18248"/>
    </ligandPart>
</feature>
<gene>
    <name evidence="7" type="ORF">OCTVUL_1B015352</name>
</gene>
<dbReference type="Pfam" id="PF00067">
    <property type="entry name" value="p450"/>
    <property type="match status" value="1"/>
</dbReference>
<dbReference type="InterPro" id="IPR002401">
    <property type="entry name" value="Cyt_P450_E_grp-I"/>
</dbReference>
<evidence type="ECO:0000256" key="5">
    <source>
        <dbReference type="PIRSR" id="PIRSR602401-1"/>
    </source>
</evidence>
<dbReference type="PANTHER" id="PTHR24291:SF189">
    <property type="entry name" value="CYTOCHROME P450 4C3-RELATED"/>
    <property type="match status" value="1"/>
</dbReference>
<name>A0AA36F2N6_OCTVU</name>
<dbReference type="AlphaFoldDB" id="A0AA36F2N6"/>
<dbReference type="PRINTS" id="PR00463">
    <property type="entry name" value="EP450I"/>
</dbReference>
<dbReference type="Proteomes" id="UP001162480">
    <property type="component" value="Chromosome 5"/>
</dbReference>
<organism evidence="7 8">
    <name type="scientific">Octopus vulgaris</name>
    <name type="common">Common octopus</name>
    <dbReference type="NCBI Taxonomy" id="6645"/>
    <lineage>
        <taxon>Eukaryota</taxon>
        <taxon>Metazoa</taxon>
        <taxon>Spiralia</taxon>
        <taxon>Lophotrochozoa</taxon>
        <taxon>Mollusca</taxon>
        <taxon>Cephalopoda</taxon>
        <taxon>Coleoidea</taxon>
        <taxon>Octopodiformes</taxon>
        <taxon>Octopoda</taxon>
        <taxon>Incirrata</taxon>
        <taxon>Octopodidae</taxon>
        <taxon>Octopus</taxon>
    </lineage>
</organism>
<evidence type="ECO:0000313" key="8">
    <source>
        <dbReference type="Proteomes" id="UP001162480"/>
    </source>
</evidence>
<protein>
    <submittedName>
        <fullName evidence="7">Cytochrome P450 4V2-like</fullName>
    </submittedName>
</protein>
<evidence type="ECO:0000313" key="7">
    <source>
        <dbReference type="EMBL" id="CAI9723441.1"/>
    </source>
</evidence>
<evidence type="ECO:0000256" key="6">
    <source>
        <dbReference type="RuleBase" id="RU000461"/>
    </source>
</evidence>
<dbReference type="SUPFAM" id="SSF48264">
    <property type="entry name" value="Cytochrome P450"/>
    <property type="match status" value="1"/>
</dbReference>
<dbReference type="GO" id="GO:0020037">
    <property type="term" value="F:heme binding"/>
    <property type="evidence" value="ECO:0007669"/>
    <property type="project" value="InterPro"/>
</dbReference>
<dbReference type="GO" id="GO:0004497">
    <property type="term" value="F:monooxygenase activity"/>
    <property type="evidence" value="ECO:0007669"/>
    <property type="project" value="UniProtKB-KW"/>
</dbReference>
<keyword evidence="6" id="KW-0503">Monooxygenase</keyword>
<evidence type="ECO:0000256" key="1">
    <source>
        <dbReference type="ARBA" id="ARBA00004586"/>
    </source>
</evidence>
<dbReference type="PROSITE" id="PS00086">
    <property type="entry name" value="CYTOCHROME_P450"/>
    <property type="match status" value="1"/>
</dbReference>
<reference evidence="7" key="1">
    <citation type="submission" date="2023-08" db="EMBL/GenBank/DDBJ databases">
        <authorList>
            <person name="Alioto T."/>
            <person name="Alioto T."/>
            <person name="Gomez Garrido J."/>
        </authorList>
    </citation>
    <scope>NUCLEOTIDE SEQUENCE</scope>
</reference>
<evidence type="ECO:0000256" key="4">
    <source>
        <dbReference type="ARBA" id="ARBA00023136"/>
    </source>
</evidence>
<dbReference type="InterPro" id="IPR050196">
    <property type="entry name" value="Cytochrome_P450_Monoox"/>
</dbReference>
<keyword evidence="4" id="KW-0472">Membrane</keyword>
<accession>A0AA36F2N6</accession>
<dbReference type="InterPro" id="IPR017972">
    <property type="entry name" value="Cyt_P450_CS"/>
</dbReference>
<comment type="cofactor">
    <cofactor evidence="5">
        <name>heme</name>
        <dbReference type="ChEBI" id="CHEBI:30413"/>
    </cofactor>
</comment>
<comment type="subcellular location">
    <subcellularLocation>
        <location evidence="1">Endoplasmic reticulum membrane</location>
    </subcellularLocation>
</comment>
<comment type="similarity">
    <text evidence="2 6">Belongs to the cytochrome P450 family.</text>
</comment>
<dbReference type="GO" id="GO:0016705">
    <property type="term" value="F:oxidoreductase activity, acting on paired donors, with incorporation or reduction of molecular oxygen"/>
    <property type="evidence" value="ECO:0007669"/>
    <property type="project" value="InterPro"/>
</dbReference>
<dbReference type="PANTHER" id="PTHR24291">
    <property type="entry name" value="CYTOCHROME P450 FAMILY 4"/>
    <property type="match status" value="1"/>
</dbReference>
<keyword evidence="8" id="KW-1185">Reference proteome</keyword>
<sequence length="408" mass="47527">MKSWHIIGDVPKLIGNNKAFYRCIMQSAEEYREHGLLCLWFCFQPVILVFKDKYVHDVIGSKWFKSRKMLTPSFHYNILNNFLTVMQNQSNILCKKLDKMVGKGEFNIRPYITNFALDTITETAMGKCVNAQGNEHSEYIESVSRIADLITYQSKSPWLWPQFLFNLHPYGKEAAKCLKYLHDFTDKVIEERSALYLKDAKQKTDNEEGDTRRKKMAFLDTLLDHLHRGEIDKKSLREEVDTFMFEGHDTTAAGINWTLYFIAAYPHVQKKLQKEVDDFYGEEELTLSNIKKLVYLECIIKEVQRLYPSVPIIGRVSAEDFKIDPDTFDPDRFLLEDTDRSPHAFIPFSAGPRNCIGQKFAMLEEKVVISRIIHKFNLETTQTIEELEPSFDLVLNPSNGIRIKLSHR</sequence>
<dbReference type="InterPro" id="IPR001128">
    <property type="entry name" value="Cyt_P450"/>
</dbReference>
<dbReference type="GO" id="GO:0005789">
    <property type="term" value="C:endoplasmic reticulum membrane"/>
    <property type="evidence" value="ECO:0007669"/>
    <property type="project" value="UniProtKB-SubCell"/>
</dbReference>
<dbReference type="Gene3D" id="1.10.630.10">
    <property type="entry name" value="Cytochrome P450"/>
    <property type="match status" value="1"/>
</dbReference>
<keyword evidence="5 6" id="KW-0349">Heme</keyword>
<proteinExistence type="inferred from homology"/>
<keyword evidence="6" id="KW-0560">Oxidoreductase</keyword>
<keyword evidence="3" id="KW-0256">Endoplasmic reticulum</keyword>
<dbReference type="InterPro" id="IPR036396">
    <property type="entry name" value="Cyt_P450_sf"/>
</dbReference>
<evidence type="ECO:0000256" key="3">
    <source>
        <dbReference type="ARBA" id="ARBA00022824"/>
    </source>
</evidence>
<dbReference type="EMBL" id="OX597818">
    <property type="protein sequence ID" value="CAI9723441.1"/>
    <property type="molecule type" value="Genomic_DNA"/>
</dbReference>
<evidence type="ECO:0000256" key="2">
    <source>
        <dbReference type="ARBA" id="ARBA00010617"/>
    </source>
</evidence>
<keyword evidence="5 6" id="KW-0408">Iron</keyword>
<dbReference type="PRINTS" id="PR00385">
    <property type="entry name" value="P450"/>
</dbReference>
<keyword evidence="5 6" id="KW-0479">Metal-binding</keyword>